<keyword evidence="1" id="KW-0560">Oxidoreductase</keyword>
<dbReference type="PANTHER" id="PTHR43364">
    <property type="entry name" value="NADH-SPECIFIC METHYLGLYOXAL REDUCTASE-RELATED"/>
    <property type="match status" value="1"/>
</dbReference>
<feature type="region of interest" description="Disordered" evidence="2">
    <location>
        <begin position="259"/>
        <end position="283"/>
    </location>
</feature>
<dbReference type="PANTHER" id="PTHR43364:SF4">
    <property type="entry name" value="NAD(P)-LINKED OXIDOREDUCTASE SUPERFAMILY PROTEIN"/>
    <property type="match status" value="1"/>
</dbReference>
<feature type="domain" description="NADP-dependent oxidoreductase" evidence="3">
    <location>
        <begin position="65"/>
        <end position="359"/>
    </location>
</feature>
<evidence type="ECO:0000259" key="3">
    <source>
        <dbReference type="Pfam" id="PF00248"/>
    </source>
</evidence>
<evidence type="ECO:0000256" key="2">
    <source>
        <dbReference type="SAM" id="MobiDB-lite"/>
    </source>
</evidence>
<protein>
    <submittedName>
        <fullName evidence="4">Aryl-alcohol dehydrogenase</fullName>
    </submittedName>
</protein>
<comment type="caution">
    <text evidence="4">The sequence shown here is derived from an EMBL/GenBank/DDBJ whole genome shotgun (WGS) entry which is preliminary data.</text>
</comment>
<evidence type="ECO:0000256" key="1">
    <source>
        <dbReference type="ARBA" id="ARBA00023002"/>
    </source>
</evidence>
<dbReference type="SUPFAM" id="SSF51430">
    <property type="entry name" value="NAD(P)-linked oxidoreductase"/>
    <property type="match status" value="1"/>
</dbReference>
<dbReference type="GO" id="GO:0016491">
    <property type="term" value="F:oxidoreductase activity"/>
    <property type="evidence" value="ECO:0007669"/>
    <property type="project" value="UniProtKB-KW"/>
</dbReference>
<organism evidence="4 5">
    <name type="scientific">Mycena maculata</name>
    <dbReference type="NCBI Taxonomy" id="230809"/>
    <lineage>
        <taxon>Eukaryota</taxon>
        <taxon>Fungi</taxon>
        <taxon>Dikarya</taxon>
        <taxon>Basidiomycota</taxon>
        <taxon>Agaricomycotina</taxon>
        <taxon>Agaricomycetes</taxon>
        <taxon>Agaricomycetidae</taxon>
        <taxon>Agaricales</taxon>
        <taxon>Marasmiineae</taxon>
        <taxon>Mycenaceae</taxon>
        <taxon>Mycena</taxon>
    </lineage>
</organism>
<evidence type="ECO:0000313" key="4">
    <source>
        <dbReference type="EMBL" id="KAJ7780028.1"/>
    </source>
</evidence>
<dbReference type="InterPro" id="IPR036812">
    <property type="entry name" value="NAD(P)_OxRdtase_dom_sf"/>
</dbReference>
<evidence type="ECO:0000313" key="5">
    <source>
        <dbReference type="Proteomes" id="UP001215280"/>
    </source>
</evidence>
<dbReference type="Pfam" id="PF00248">
    <property type="entry name" value="Aldo_ket_red"/>
    <property type="match status" value="1"/>
</dbReference>
<dbReference type="InterPro" id="IPR050523">
    <property type="entry name" value="AKR_Detox_Biosynth"/>
</dbReference>
<keyword evidence="5" id="KW-1185">Reference proteome</keyword>
<sequence length="366" mass="41888">MLVPMHQLTRYHLDVPWDTHAGILKLGAPTLVEVCIDIRFDTTPWPESFQIIDFPGSFENIFSYNAGIDAFDMANVYSNRLAEDILGHTIKQHKLPRDKIVIMTKLFCPLSRDPTEFLYESCEILEGKGYVNQHRLSCKHIFDSVQHSLHRLRLNYIDVLQCTFCHRFDPDTPIKETMQALHDVLKAGYVRYVSMSSCYAWRFHAMQNYAINNKSTPFISMQNRYNMLCREEEHKMFPTLKHFGVRAIPWSPLARGALTRPLERQQQTKHGTSDRMPPGLYTQSDANQTIVNQQATQTDLIEEIVKKRGSVAPVSVAWTLGKEGVSAPIVGTTSLSNLADILAAIHIKLTEEEIKYLEEPYQPVGH</sequence>
<reference evidence="4" key="1">
    <citation type="submission" date="2023-03" db="EMBL/GenBank/DDBJ databases">
        <title>Massive genome expansion in bonnet fungi (Mycena s.s.) driven by repeated elements and novel gene families across ecological guilds.</title>
        <authorList>
            <consortium name="Lawrence Berkeley National Laboratory"/>
            <person name="Harder C.B."/>
            <person name="Miyauchi S."/>
            <person name="Viragh M."/>
            <person name="Kuo A."/>
            <person name="Thoen E."/>
            <person name="Andreopoulos B."/>
            <person name="Lu D."/>
            <person name="Skrede I."/>
            <person name="Drula E."/>
            <person name="Henrissat B."/>
            <person name="Morin E."/>
            <person name="Kohler A."/>
            <person name="Barry K."/>
            <person name="LaButti K."/>
            <person name="Morin E."/>
            <person name="Salamov A."/>
            <person name="Lipzen A."/>
            <person name="Mereny Z."/>
            <person name="Hegedus B."/>
            <person name="Baldrian P."/>
            <person name="Stursova M."/>
            <person name="Weitz H."/>
            <person name="Taylor A."/>
            <person name="Grigoriev I.V."/>
            <person name="Nagy L.G."/>
            <person name="Martin F."/>
            <person name="Kauserud H."/>
        </authorList>
    </citation>
    <scope>NUCLEOTIDE SEQUENCE</scope>
    <source>
        <strain evidence="4">CBHHK188m</strain>
    </source>
</reference>
<dbReference type="Gene3D" id="3.20.20.100">
    <property type="entry name" value="NADP-dependent oxidoreductase domain"/>
    <property type="match status" value="1"/>
</dbReference>
<proteinExistence type="predicted"/>
<dbReference type="EMBL" id="JARJLG010000006">
    <property type="protein sequence ID" value="KAJ7780028.1"/>
    <property type="molecule type" value="Genomic_DNA"/>
</dbReference>
<dbReference type="AlphaFoldDB" id="A0AAD7K7N4"/>
<name>A0AAD7K7N4_9AGAR</name>
<dbReference type="Proteomes" id="UP001215280">
    <property type="component" value="Unassembled WGS sequence"/>
</dbReference>
<dbReference type="InterPro" id="IPR023210">
    <property type="entry name" value="NADP_OxRdtase_dom"/>
</dbReference>
<accession>A0AAD7K7N4</accession>
<gene>
    <name evidence="4" type="ORF">DFH07DRAFT_1025737</name>
</gene>